<reference evidence="2 3" key="1">
    <citation type="journal article" date="2011" name="Proc. Natl. Acad. Sci. U.S.A.">
        <title>Evolutionary erosion of yeast sex chromosomes by mating-type switching accidents.</title>
        <authorList>
            <person name="Gordon J.L."/>
            <person name="Armisen D."/>
            <person name="Proux-Wera E."/>
            <person name="Oheigeartaigh S.S."/>
            <person name="Byrne K.P."/>
            <person name="Wolfe K.H."/>
        </authorList>
    </citation>
    <scope>NUCLEOTIDE SEQUENCE [LARGE SCALE GENOMIC DNA]</scope>
    <source>
        <strain evidence="3">ATCC 22294 / BCRC 22015 / CBS 2517 / CECT 1963 / NBRC 1671 / NRRL Y-8276</strain>
    </source>
</reference>
<dbReference type="AlphaFoldDB" id="H2AXC3"/>
<organism evidence="2 3">
    <name type="scientific">Kazachstania africana (strain ATCC 22294 / BCRC 22015 / CBS 2517 / CECT 1963 / NBRC 1671 / NRRL Y-8276)</name>
    <name type="common">Yeast</name>
    <name type="synonym">Kluyveromyces africanus</name>
    <dbReference type="NCBI Taxonomy" id="1071382"/>
    <lineage>
        <taxon>Eukaryota</taxon>
        <taxon>Fungi</taxon>
        <taxon>Dikarya</taxon>
        <taxon>Ascomycota</taxon>
        <taxon>Saccharomycotina</taxon>
        <taxon>Saccharomycetes</taxon>
        <taxon>Saccharomycetales</taxon>
        <taxon>Saccharomycetaceae</taxon>
        <taxon>Kazachstania</taxon>
    </lineage>
</organism>
<dbReference type="eggNOG" id="KOG0698">
    <property type="taxonomic scope" value="Eukaryota"/>
</dbReference>
<dbReference type="InParanoid" id="H2AXC3"/>
<dbReference type="GO" id="GO:0004741">
    <property type="term" value="F:[pyruvate dehydrogenase (acetyl-transferring)]-phosphatase activity"/>
    <property type="evidence" value="ECO:0007669"/>
    <property type="project" value="EnsemblFungi"/>
</dbReference>
<dbReference type="CDD" id="cd00143">
    <property type="entry name" value="PP2Cc"/>
    <property type="match status" value="1"/>
</dbReference>
<dbReference type="OrthoDB" id="416093at2759"/>
<evidence type="ECO:0000313" key="2">
    <source>
        <dbReference type="EMBL" id="CCF59023.1"/>
    </source>
</evidence>
<dbReference type="HOGENOM" id="CLU_021251_0_0_1"/>
<dbReference type="KEGG" id="kaf:KAFR_0F04280"/>
<dbReference type="InterPro" id="IPR036457">
    <property type="entry name" value="PPM-type-like_dom_sf"/>
</dbReference>
<name>H2AXC3_KAZAF</name>
<gene>
    <name evidence="2" type="primary">KAFR0F04280</name>
    <name evidence="2" type="ORF">KAFR_0F04280</name>
</gene>
<dbReference type="SUPFAM" id="SSF81606">
    <property type="entry name" value="PP2C-like"/>
    <property type="match status" value="1"/>
</dbReference>
<dbReference type="STRING" id="1071382.H2AXC3"/>
<dbReference type="GO" id="GO:0005758">
    <property type="term" value="C:mitochondrial intermembrane space"/>
    <property type="evidence" value="ECO:0007669"/>
    <property type="project" value="EnsemblFungi"/>
</dbReference>
<dbReference type="GO" id="GO:1901524">
    <property type="term" value="P:regulation of mitophagy"/>
    <property type="evidence" value="ECO:0007669"/>
    <property type="project" value="EnsemblFungi"/>
</dbReference>
<evidence type="ECO:0000313" key="3">
    <source>
        <dbReference type="Proteomes" id="UP000005220"/>
    </source>
</evidence>
<protein>
    <recommendedName>
        <fullName evidence="1">PPM-type phosphatase domain-containing protein</fullName>
    </recommendedName>
</protein>
<dbReference type="GO" id="GO:0000422">
    <property type="term" value="P:autophagy of mitochondrion"/>
    <property type="evidence" value="ECO:0007669"/>
    <property type="project" value="EnsemblFungi"/>
</dbReference>
<dbReference type="SMART" id="SM00332">
    <property type="entry name" value="PP2Cc"/>
    <property type="match status" value="1"/>
</dbReference>
<dbReference type="GO" id="GO:0005759">
    <property type="term" value="C:mitochondrial matrix"/>
    <property type="evidence" value="ECO:0007669"/>
    <property type="project" value="EnsemblFungi"/>
</dbReference>
<dbReference type="RefSeq" id="XP_003958158.1">
    <property type="nucleotide sequence ID" value="XM_003958109.1"/>
</dbReference>
<dbReference type="GO" id="GO:0016236">
    <property type="term" value="P:macroautophagy"/>
    <property type="evidence" value="ECO:0007669"/>
    <property type="project" value="EnsemblFungi"/>
</dbReference>
<dbReference type="InterPro" id="IPR015655">
    <property type="entry name" value="PP2C"/>
</dbReference>
<dbReference type="PANTHER" id="PTHR13832">
    <property type="entry name" value="PROTEIN PHOSPHATASE 2C"/>
    <property type="match status" value="1"/>
</dbReference>
<sequence length="439" mass="50165">MIARSQPYINVSAKRTTQLISNKNSNYNLKINLRTLPGYIGHRTSRINRSINQDAYSIHLLKNKQLQRTPILNLSVFDGHGNPDSKVSNLLADNLHNYIISNDFSKEKLFDLLLRYVQIFGGTYWNNLYQNKYKFYDKFIENCNTKIEQIIENKNSILFNRSDKNSLLTERQRLNFFYSFLKFDLDYCCGYINESKETPPDINEMIKKYPGGSTASSIFLSTFKESDMIEESFFIDSNEIFKLVVTQVGDSRILLCDSDGIAHNLVKLHHPNEFREFKRLMLAENDISTSSDAFGERRFLDNFTNTRSFGDLVGKKDGLTAEPDIFSYLIGNTIELSYNETSKLPFGGNECFIVLVTDGVSDILTDQEIVDLIASIVNVNGEKKANPQFVANEVINFISSVSNKYSDNATCLILKLTNWGKWPIIDRSGIMSEQSLLKA</sequence>
<dbReference type="Pfam" id="PF00481">
    <property type="entry name" value="PP2C"/>
    <property type="match status" value="1"/>
</dbReference>
<dbReference type="FunCoup" id="H2AXC3">
    <property type="interactions" value="129"/>
</dbReference>
<keyword evidence="3" id="KW-1185">Reference proteome</keyword>
<dbReference type="Proteomes" id="UP000005220">
    <property type="component" value="Chromosome 6"/>
</dbReference>
<dbReference type="GeneID" id="13884490"/>
<proteinExistence type="predicted"/>
<dbReference type="Gene3D" id="3.60.40.10">
    <property type="entry name" value="PPM-type phosphatase domain"/>
    <property type="match status" value="1"/>
</dbReference>
<dbReference type="InterPro" id="IPR001932">
    <property type="entry name" value="PPM-type_phosphatase-like_dom"/>
</dbReference>
<accession>H2AXC3</accession>
<evidence type="ECO:0000259" key="1">
    <source>
        <dbReference type="PROSITE" id="PS51746"/>
    </source>
</evidence>
<dbReference type="PROSITE" id="PS51746">
    <property type="entry name" value="PPM_2"/>
    <property type="match status" value="1"/>
</dbReference>
<feature type="domain" description="PPM-type phosphatase" evidence="1">
    <location>
        <begin position="39"/>
        <end position="416"/>
    </location>
</feature>
<dbReference type="PANTHER" id="PTHR13832:SF589">
    <property type="entry name" value="[PYRUVATE DEHYDROGENASE [ACETYL-TRANSFERRING]]-PHOSPHATASE 2, MITOCHONDRIAL"/>
    <property type="match status" value="1"/>
</dbReference>
<dbReference type="EMBL" id="HE650826">
    <property type="protein sequence ID" value="CCF59023.1"/>
    <property type="molecule type" value="Genomic_DNA"/>
</dbReference>